<evidence type="ECO:0000313" key="2">
    <source>
        <dbReference type="EMBL" id="KAK6347058.1"/>
    </source>
</evidence>
<keyword evidence="1" id="KW-0732">Signal</keyword>
<reference evidence="2 3" key="1">
    <citation type="submission" date="2019-10" db="EMBL/GenBank/DDBJ databases">
        <authorList>
            <person name="Palmer J.M."/>
        </authorList>
    </citation>
    <scope>NUCLEOTIDE SEQUENCE [LARGE SCALE GENOMIC DNA]</scope>
    <source>
        <strain evidence="2 3">TWF696</strain>
    </source>
</reference>
<dbReference type="InterPro" id="IPR037045">
    <property type="entry name" value="S8pro/Inhibitor_I9_sf"/>
</dbReference>
<keyword evidence="3" id="KW-1185">Reference proteome</keyword>
<evidence type="ECO:0008006" key="4">
    <source>
        <dbReference type="Google" id="ProtNLM"/>
    </source>
</evidence>
<dbReference type="Proteomes" id="UP001375240">
    <property type="component" value="Unassembled WGS sequence"/>
</dbReference>
<feature type="signal peptide" evidence="1">
    <location>
        <begin position="1"/>
        <end position="20"/>
    </location>
</feature>
<comment type="caution">
    <text evidence="2">The sequence shown here is derived from an EMBL/GenBank/DDBJ whole genome shotgun (WGS) entry which is preliminary data.</text>
</comment>
<protein>
    <recommendedName>
        <fullName evidence="4">Inhibitor I9 domain-containing protein</fullName>
    </recommendedName>
</protein>
<dbReference type="AlphaFoldDB" id="A0AAV9UV87"/>
<organism evidence="2 3">
    <name type="scientific">Orbilia brochopaga</name>
    <dbReference type="NCBI Taxonomy" id="3140254"/>
    <lineage>
        <taxon>Eukaryota</taxon>
        <taxon>Fungi</taxon>
        <taxon>Dikarya</taxon>
        <taxon>Ascomycota</taxon>
        <taxon>Pezizomycotina</taxon>
        <taxon>Orbiliomycetes</taxon>
        <taxon>Orbiliales</taxon>
        <taxon>Orbiliaceae</taxon>
        <taxon>Orbilia</taxon>
    </lineage>
</organism>
<dbReference type="SUPFAM" id="SSF54897">
    <property type="entry name" value="Protease propeptides/inhibitors"/>
    <property type="match status" value="1"/>
</dbReference>
<proteinExistence type="predicted"/>
<evidence type="ECO:0000256" key="1">
    <source>
        <dbReference type="SAM" id="SignalP"/>
    </source>
</evidence>
<feature type="chain" id="PRO_5043732039" description="Inhibitor I9 domain-containing protein" evidence="1">
    <location>
        <begin position="21"/>
        <end position="120"/>
    </location>
</feature>
<name>A0AAV9UV87_9PEZI</name>
<sequence>METLKWIISLLMLLVGLTTGAAIAYDYDGQNQQHEAKTSWLISFPEAAPAAVIDDLMTKLEDLGATITHKFSTISAFSFEAAQSVVTDFNSRFQAQVNAAWKPTIEADSVVTAFDGNGPV</sequence>
<dbReference type="EMBL" id="JAVHNQ010000005">
    <property type="protein sequence ID" value="KAK6347058.1"/>
    <property type="molecule type" value="Genomic_DNA"/>
</dbReference>
<evidence type="ECO:0000313" key="3">
    <source>
        <dbReference type="Proteomes" id="UP001375240"/>
    </source>
</evidence>
<gene>
    <name evidence="2" type="ORF">TWF696_007138</name>
</gene>
<dbReference type="Gene3D" id="3.30.70.80">
    <property type="entry name" value="Peptidase S8 propeptide/proteinase inhibitor I9"/>
    <property type="match status" value="1"/>
</dbReference>
<accession>A0AAV9UV87</accession>